<dbReference type="InterPro" id="IPR003754">
    <property type="entry name" value="4pyrrol_synth_uPrphyn_synth"/>
</dbReference>
<proteinExistence type="inferred from homology"/>
<dbReference type="GO" id="GO:0004852">
    <property type="term" value="F:uroporphyrinogen-III synthase activity"/>
    <property type="evidence" value="ECO:0007669"/>
    <property type="project" value="UniProtKB-UniRule"/>
</dbReference>
<dbReference type="InterPro" id="IPR039793">
    <property type="entry name" value="UROS/Hem4"/>
</dbReference>
<evidence type="ECO:0000256" key="5">
    <source>
        <dbReference type="ARBA" id="ARBA00023244"/>
    </source>
</evidence>
<comment type="function">
    <text evidence="6 9">Catalyzes cyclization of the linear tetrapyrrole, hydroxymethylbilane, to the macrocyclic uroporphyrinogen III.</text>
</comment>
<evidence type="ECO:0000259" key="10">
    <source>
        <dbReference type="Pfam" id="PF02602"/>
    </source>
</evidence>
<dbReference type="Gene3D" id="3.40.50.10090">
    <property type="match status" value="2"/>
</dbReference>
<organism evidence="11 12">
    <name type="scientific">Chromohalobacter japonicus</name>
    <dbReference type="NCBI Taxonomy" id="223900"/>
    <lineage>
        <taxon>Bacteria</taxon>
        <taxon>Pseudomonadati</taxon>
        <taxon>Pseudomonadota</taxon>
        <taxon>Gammaproteobacteria</taxon>
        <taxon>Oceanospirillales</taxon>
        <taxon>Halomonadaceae</taxon>
        <taxon>Chromohalobacter</taxon>
    </lineage>
</organism>
<dbReference type="Pfam" id="PF02602">
    <property type="entry name" value="HEM4"/>
    <property type="match status" value="1"/>
</dbReference>
<dbReference type="PANTHER" id="PTHR38042">
    <property type="entry name" value="UROPORPHYRINOGEN-III SYNTHASE, CHLOROPLASTIC"/>
    <property type="match status" value="1"/>
</dbReference>
<evidence type="ECO:0000256" key="2">
    <source>
        <dbReference type="ARBA" id="ARBA00008133"/>
    </source>
</evidence>
<dbReference type="RefSeq" id="WP_075369709.1">
    <property type="nucleotide sequence ID" value="NZ_MSDQ01000031.1"/>
</dbReference>
<evidence type="ECO:0000256" key="8">
    <source>
        <dbReference type="ARBA" id="ARBA00048617"/>
    </source>
</evidence>
<dbReference type="PANTHER" id="PTHR38042:SF1">
    <property type="entry name" value="UROPORPHYRINOGEN-III SYNTHASE, CHLOROPLASTIC"/>
    <property type="match status" value="1"/>
</dbReference>
<dbReference type="InterPro" id="IPR036108">
    <property type="entry name" value="4pyrrol_syn_uPrphyn_synt_sf"/>
</dbReference>
<evidence type="ECO:0000313" key="11">
    <source>
        <dbReference type="EMBL" id="OLO10825.1"/>
    </source>
</evidence>
<evidence type="ECO:0000313" key="12">
    <source>
        <dbReference type="Proteomes" id="UP000186806"/>
    </source>
</evidence>
<dbReference type="AlphaFoldDB" id="A0A1Q8TAX6"/>
<comment type="caution">
    <text evidence="11">The sequence shown here is derived from an EMBL/GenBank/DDBJ whole genome shotgun (WGS) entry which is preliminary data.</text>
</comment>
<dbReference type="CDD" id="cd06578">
    <property type="entry name" value="HemD"/>
    <property type="match status" value="1"/>
</dbReference>
<dbReference type="GO" id="GO:0006782">
    <property type="term" value="P:protoporphyrinogen IX biosynthetic process"/>
    <property type="evidence" value="ECO:0007669"/>
    <property type="project" value="UniProtKB-UniRule"/>
</dbReference>
<protein>
    <recommendedName>
        <fullName evidence="7 9">Uroporphyrinogen-III synthase</fullName>
        <ecNumber evidence="3 9">4.2.1.75</ecNumber>
    </recommendedName>
</protein>
<dbReference type="SUPFAM" id="SSF69618">
    <property type="entry name" value="HemD-like"/>
    <property type="match status" value="1"/>
</dbReference>
<reference evidence="11 12" key="1">
    <citation type="submission" date="2016-12" db="EMBL/GenBank/DDBJ databases">
        <title>Draft genome sequences of strains Salinicola socius SMB35, Salinicola sp. MH3R3-1 and Chromohalobacter sp. SMB17 from the Verkhnekamsk potash mining region of Russia.</title>
        <authorList>
            <person name="Mavrodi D.V."/>
            <person name="Olsson B.E."/>
            <person name="Korsakova E.S."/>
            <person name="Pyankova A."/>
            <person name="Mavrodi O.V."/>
            <person name="Plotnikova E.G."/>
        </authorList>
    </citation>
    <scope>NUCLEOTIDE SEQUENCE [LARGE SCALE GENOMIC DNA]</scope>
    <source>
        <strain evidence="11 12">SMB17</strain>
    </source>
</reference>
<evidence type="ECO:0000256" key="4">
    <source>
        <dbReference type="ARBA" id="ARBA00023239"/>
    </source>
</evidence>
<name>A0A1Q8TAX6_9GAMM</name>
<comment type="pathway">
    <text evidence="1 9">Porphyrin-containing compound metabolism; protoporphyrin-IX biosynthesis; coproporphyrinogen-III from 5-aminolevulinate: step 3/4.</text>
</comment>
<keyword evidence="12" id="KW-1185">Reference proteome</keyword>
<comment type="similarity">
    <text evidence="2 9">Belongs to the uroporphyrinogen-III synthase family.</text>
</comment>
<dbReference type="STRING" id="223900.GCA_000821045_00480"/>
<evidence type="ECO:0000256" key="3">
    <source>
        <dbReference type="ARBA" id="ARBA00013109"/>
    </source>
</evidence>
<evidence type="ECO:0000256" key="9">
    <source>
        <dbReference type="RuleBase" id="RU366031"/>
    </source>
</evidence>
<evidence type="ECO:0000256" key="1">
    <source>
        <dbReference type="ARBA" id="ARBA00004772"/>
    </source>
</evidence>
<dbReference type="EMBL" id="MSDQ01000031">
    <property type="protein sequence ID" value="OLO10825.1"/>
    <property type="molecule type" value="Genomic_DNA"/>
</dbReference>
<sequence>MSVASRILVTRPGEGGERLAKALSEAGFAPARPALMHLQPLDVDEVKRTPLLDVDQYDVVVVTSPFAAECLVEWLDRYWPQLPQGPRFYALGVATAATLYRGLDIKASVPDPGLGTTSEALLAMRSLARLSGQRALVVGGVGGRQALAQTLEARGARATKLALYRRVYTAPDTTAADWLATGDFAAMTVTSGELLEHLVIWCGQAALNKPLIVSSQRLATLADTMGFASLHVAQGATPEALVTAVQEVGDT</sequence>
<evidence type="ECO:0000256" key="7">
    <source>
        <dbReference type="ARBA" id="ARBA00040167"/>
    </source>
</evidence>
<dbReference type="UniPathway" id="UPA00251">
    <property type="reaction ID" value="UER00320"/>
</dbReference>
<accession>A0A1Q8TAX6</accession>
<keyword evidence="5 9" id="KW-0627">Porphyrin biosynthesis</keyword>
<keyword evidence="4 9" id="KW-0456">Lyase</keyword>
<dbReference type="GO" id="GO:0006780">
    <property type="term" value="P:uroporphyrinogen III biosynthetic process"/>
    <property type="evidence" value="ECO:0007669"/>
    <property type="project" value="UniProtKB-UniRule"/>
</dbReference>
<gene>
    <name evidence="11" type="ORF">BTW10_12685</name>
</gene>
<dbReference type="EC" id="4.2.1.75" evidence="3 9"/>
<feature type="domain" description="Tetrapyrrole biosynthesis uroporphyrinogen III synthase" evidence="10">
    <location>
        <begin position="18"/>
        <end position="242"/>
    </location>
</feature>
<comment type="catalytic activity">
    <reaction evidence="8 9">
        <text>hydroxymethylbilane = uroporphyrinogen III + H2O</text>
        <dbReference type="Rhea" id="RHEA:18965"/>
        <dbReference type="ChEBI" id="CHEBI:15377"/>
        <dbReference type="ChEBI" id="CHEBI:57308"/>
        <dbReference type="ChEBI" id="CHEBI:57845"/>
        <dbReference type="EC" id="4.2.1.75"/>
    </reaction>
</comment>
<dbReference type="Proteomes" id="UP000186806">
    <property type="component" value="Unassembled WGS sequence"/>
</dbReference>
<evidence type="ECO:0000256" key="6">
    <source>
        <dbReference type="ARBA" id="ARBA00037589"/>
    </source>
</evidence>